<protein>
    <submittedName>
        <fullName evidence="1">Iqgap- protein</fullName>
    </submittedName>
</protein>
<proteinExistence type="predicted"/>
<comment type="caution">
    <text evidence="1">The sequence shown here is derived from an EMBL/GenBank/DDBJ whole genome shotgun (WGS) entry which is preliminary data.</text>
</comment>
<evidence type="ECO:0000313" key="1">
    <source>
        <dbReference type="EMBL" id="KAJ9664053.1"/>
    </source>
</evidence>
<gene>
    <name evidence="1" type="primary">IQG1</name>
    <name evidence="1" type="ORF">H2198_000556</name>
</gene>
<dbReference type="Proteomes" id="UP001172386">
    <property type="component" value="Unassembled WGS sequence"/>
</dbReference>
<organism evidence="1 2">
    <name type="scientific">Neophaeococcomyces mojaviensis</name>
    <dbReference type="NCBI Taxonomy" id="3383035"/>
    <lineage>
        <taxon>Eukaryota</taxon>
        <taxon>Fungi</taxon>
        <taxon>Dikarya</taxon>
        <taxon>Ascomycota</taxon>
        <taxon>Pezizomycotina</taxon>
        <taxon>Eurotiomycetes</taxon>
        <taxon>Chaetothyriomycetidae</taxon>
        <taxon>Chaetothyriales</taxon>
        <taxon>Chaetothyriales incertae sedis</taxon>
        <taxon>Neophaeococcomyces</taxon>
    </lineage>
</organism>
<keyword evidence="2" id="KW-1185">Reference proteome</keyword>
<reference evidence="1" key="1">
    <citation type="submission" date="2022-10" db="EMBL/GenBank/DDBJ databases">
        <title>Culturing micro-colonial fungi from biological soil crusts in the Mojave desert and describing Neophaeococcomyces mojavensis, and introducing the new genera and species Taxawa tesnikishii.</title>
        <authorList>
            <person name="Kurbessoian T."/>
            <person name="Stajich J.E."/>
        </authorList>
    </citation>
    <scope>NUCLEOTIDE SEQUENCE</scope>
    <source>
        <strain evidence="1">JES_112</strain>
    </source>
</reference>
<evidence type="ECO:0000313" key="2">
    <source>
        <dbReference type="Proteomes" id="UP001172386"/>
    </source>
</evidence>
<sequence>MAPGILTTPIVNDTSLPENVPESSQTNANQSHDRLFSLAGRTIVVTGGGRGLGLCLAFAVIEAGGHVACLDVLSEPESDEWSKLQKKATSRRLTASYYKCDITHEQKLQENLEEIEVTARSNDAPFSGIVACAGVQQKVPALDYPVEDFERIMRINVTGTFLTVKHAAKIMVKSGIRGSIVMIASMSGQIANRGLTCTAYNTSKSAVQQMCRSLSQEWGQYGIRVNTLSPGYIRTAMTDQLLAAEPEVEKTWMSGALLGRLGAPKDFKAPTVFLLADGSSFMTGSDLRVDGGHCSTTFTFTITILSEMPQFSVGKLRDRYGDAFVSRNDSTASTNSSAYSGYSTYSNTSNLDAPSRTDTVTSSNSSIHSQQRRTSGHKRGISETIDIYQSGTAGGSESMENSPDYVYRNVRQSLRPLPQPPTASSPTLNRRRPPQHSRSNTVDQFPQTHLENPAYESKSRLSSVEPEAESPRPLLKHSHTLPNATTFIAPDLQELKKSSTSHLRALSKFAQNGDQQDFSLSSPAPSVAGLQNRRQLKRTDSLRQGARQRNYGFGERNWMDKQRQFLQAYEYLCHIGEAKEWIEDIIHQPIPPIVELEEALRNGVTLAEIVQAFHPAQALRIFRNPKLQFKHSDNIVLFFRFLEEVGLPELFRFELIDLYEKKNIPKVIYCIHALSWLLYRKGMVDFRIGNLVGQLQFQDHELEQTQRGLDKAGVSMPSFQGMGASFGAEPEPEPEPIETEEERVDRELQEHESTIGDLQAQMRGALVRLKLGDMMNSLWDHEYKLVELQSIIRGDWARQVSSYRLDMQRFATSLQAGARGFLQRRREANRAQFWESKRNEVTKIQSLFRASRARKEVQTLKTQARQHTEGVRNFQAAIRGLLARRTADKEVAATRRAEKEVRYLQAGIRGMLVREQVARDHHEMLNHEQQISSLQAAVRAMFARSKTGQLLDRLGRMSPMWITLQSTIRGVQTRAHIQRIKKELKTHSTSISQLQAYARGNQIRKEQNDFLSGLAAEEHSVECTQQKIRGFLLRRRLADQDAQLRRQERSIINTQAAIRGLLSRHEIGQTLSELHDANDEITQIQAAVRGVLCRSRVGDLLSELEEHEESIELLQAAIRGRHIRTRFAEKKRFFKANMEKVVKIQSIARAKIQGQAYKSLTSGKNPPVGTLKGFVHLLNDSDFDFEEEIEFERLRKTVVQHVRQNELADQYIQQLDIKIALLVKNKITLDEVVKHQRHFGGHVSALLPNSDISSKDPFDLKALNKESRRKLEHYQELFFLLQTQPHYLSRLFRRLREQTTAEKDCERIKHLVLGLFGYSQKRREDYYLLKLVVTSMREEVDNAVTLEDFLRTTTFCNRVFSAYTRSPRDRKFHRDVLGSLIKEHFIDNQHLDLESDPLQIYLSAISNEELRTGQRSRRDPNVPREQAIRDSETRQTFIAHMQDLRDIADQFFLCLDTCLNRMPFGIRYMVQQTYEALCQRFPEEDPSFVLQMVGQWAWRTYLQPALLEPEKFGVADRSMTQEQKKNLGEVAKVLNQASSGREFGSENVYLQPLNNYVKESSARFSSIWERAMSISSAEEHFDIDEFNDLYAKTKPTLYVKMTDIFAIHQLLSSEIASICPNPDDVLREILRELGSVKSNEMQLMNVSSSEIMLTLTPKYLDAQDPEADVKALFTETKRCVLYIIRVQQGANLLEILVKPVTEEDENKWEALVDEELSATSSKRIAYAELSNTLDFSTLSYHNLKRIALENVLQLEAIGRLTRANQYQDLLNNIAVDIRTKHRRRLQRQRELEGVKTTLARLNEQAVYLEQQLKTYNDYIEQAMVTLQNKKGKKRFLLPFTKQWDHERELQRSGRSFKFGSYKYSARTLADKGVLVHWRGYTEQQWYRVDITISSNEVGVFTIDGSSGNMMIPGATATVPLDDLLGAQFENKQFLEFFEGRCLRVNVNLFLHLIMKKFYNE</sequence>
<name>A0ACC3AKM7_9EURO</name>
<accession>A0ACC3AKM7</accession>
<dbReference type="EMBL" id="JAPDRQ010000005">
    <property type="protein sequence ID" value="KAJ9664053.1"/>
    <property type="molecule type" value="Genomic_DNA"/>
</dbReference>